<sequence>MKPDFALSLSMEGITLLCRAETGWHLLGDVPLDHRDLGGALAELRAEGEALVDGPAACKLILPNDQIKYLSVAATEEDAEAQVAAALDGATPYAVSELSYDFTEVDDIFQVAAVAIDTLREAEAFAVEHGFAPVSFVAVPDGDEFDGEPFFGATGVAGQFLEADEYPEPDILAVEISGAGAPFDFKPLYSKPATFDEAPSFASRRRPSQEEPLAPLTPIADPVAPTEAAPLVTQDTIVAPPTTPAATPNLSDKTPRFDPATLAAGLKAHPKGAMVPALEVANPAPKVRQESFVGVTSHPMSDLPRHKVISLYLIAFFVVILAAAVTWAALFTEDGVATLWQGQETTQVAAQPDPVVDTQPLAPVSPETITDSAEIEALEDDGIYDPVEAAIEPSLEAEARYAATGIWDFAPRQPSLPVTEGTEGIYVGSFEVSQQTHDAIALPKIESFESDLSLPVQYDPLPAGTQIEFDDRGLVVATREGALTPEWITVFAGKPAVVPASFPSRDAVVVVTPERAEDPALLQLASLRPQARPGDLVEQNERATLGGSTLSELAGLRPRLRPDDPALEAAAAVVASIDPTDLEGATNQAVLSSLRPALRPNGFEAKAAKVQEQLAAVAVPPAQVTTPSIPSSASVARSATQTNAINLRKINLIGVYGTSSDRRALVRLSTGRYRKVKVGDRLDGGRVSAIGESELRYVKGSRSIVLALPKG</sequence>
<keyword evidence="1" id="KW-1133">Transmembrane helix</keyword>
<evidence type="ECO:0000313" key="3">
    <source>
        <dbReference type="Proteomes" id="UP000665026"/>
    </source>
</evidence>
<feature type="transmembrane region" description="Helical" evidence="1">
    <location>
        <begin position="309"/>
        <end position="330"/>
    </location>
</feature>
<evidence type="ECO:0000313" key="2">
    <source>
        <dbReference type="EMBL" id="QTN36199.1"/>
    </source>
</evidence>
<dbReference type="KEGG" id="cact:HZ995_01345"/>
<name>A0A975EQB5_9RHOB</name>
<accession>A0A975EQB5</accession>
<dbReference type="AlphaFoldDB" id="A0A975EQB5"/>
<gene>
    <name evidence="2" type="ORF">HZ995_01345</name>
</gene>
<keyword evidence="1" id="KW-0472">Membrane</keyword>
<reference evidence="2" key="1">
    <citation type="submission" date="2020-07" db="EMBL/GenBank/DDBJ databases">
        <title>Genome sequences of bacteria associated with the marine, planktonic diatom Thalassiosira profunda strain ECT2AJA-044.</title>
        <authorList>
            <person name="Gargas C.B."/>
            <person name="Roberts W.R."/>
            <person name="Alverson A.J."/>
        </authorList>
    </citation>
    <scope>NUCLEOTIDE SEQUENCE</scope>
    <source>
        <strain evidence="2">ECT2AJA-044</strain>
    </source>
</reference>
<evidence type="ECO:0000256" key="1">
    <source>
        <dbReference type="SAM" id="Phobius"/>
    </source>
</evidence>
<dbReference type="EMBL" id="CP060010">
    <property type="protein sequence ID" value="QTN36199.1"/>
    <property type="molecule type" value="Genomic_DNA"/>
</dbReference>
<proteinExistence type="predicted"/>
<dbReference type="Proteomes" id="UP000665026">
    <property type="component" value="Chromosome"/>
</dbReference>
<keyword evidence="1" id="KW-0812">Transmembrane</keyword>
<protein>
    <recommendedName>
        <fullName evidence="4">Type IV pilus biogenesis</fullName>
    </recommendedName>
</protein>
<dbReference type="RefSeq" id="WP_209356902.1">
    <property type="nucleotide sequence ID" value="NZ_CP060010.1"/>
</dbReference>
<evidence type="ECO:0008006" key="4">
    <source>
        <dbReference type="Google" id="ProtNLM"/>
    </source>
</evidence>
<organism evidence="2 3">
    <name type="scientific">Cognatishimia activa</name>
    <dbReference type="NCBI Taxonomy" id="1715691"/>
    <lineage>
        <taxon>Bacteria</taxon>
        <taxon>Pseudomonadati</taxon>
        <taxon>Pseudomonadota</taxon>
        <taxon>Alphaproteobacteria</taxon>
        <taxon>Rhodobacterales</taxon>
        <taxon>Paracoccaceae</taxon>
        <taxon>Cognatishimia</taxon>
    </lineage>
</organism>